<protein>
    <submittedName>
        <fullName evidence="4">7TM_GPCR_Srx domain-containing protein</fullName>
    </submittedName>
</protein>
<feature type="domain" description="7TM GPCR serpentine receptor class x (Srx)" evidence="2">
    <location>
        <begin position="36"/>
        <end position="113"/>
    </location>
</feature>
<evidence type="ECO:0000313" key="3">
    <source>
        <dbReference type="Proteomes" id="UP000095283"/>
    </source>
</evidence>
<keyword evidence="1" id="KW-1133">Transmembrane helix</keyword>
<dbReference type="WBParaSite" id="Hba_19331">
    <property type="protein sequence ID" value="Hba_19331"/>
    <property type="gene ID" value="Hba_19331"/>
</dbReference>
<evidence type="ECO:0000313" key="4">
    <source>
        <dbReference type="WBParaSite" id="Hba_19331"/>
    </source>
</evidence>
<evidence type="ECO:0000259" key="2">
    <source>
        <dbReference type="Pfam" id="PF10328"/>
    </source>
</evidence>
<dbReference type="AlphaFoldDB" id="A0A1I7XNG8"/>
<dbReference type="Proteomes" id="UP000095283">
    <property type="component" value="Unplaced"/>
</dbReference>
<sequence>MNIPANAMIWRMNSSDVEVNGLGRNDYVAIMVIGGVAVIGILANGTAMFILYNGGKLTQAFQQLCFSHSLSNFIALIFFLLYCTPMVIMQSSFSHTAVLAKLIGGFMVALWDTNRDHLACEKQRIP</sequence>
<proteinExistence type="predicted"/>
<dbReference type="Pfam" id="PF10328">
    <property type="entry name" value="7TM_GPCR_Srx"/>
    <property type="match status" value="1"/>
</dbReference>
<name>A0A1I7XNG8_HETBA</name>
<keyword evidence="1" id="KW-0812">Transmembrane</keyword>
<reference evidence="4" key="1">
    <citation type="submission" date="2016-11" db="UniProtKB">
        <authorList>
            <consortium name="WormBaseParasite"/>
        </authorList>
    </citation>
    <scope>IDENTIFICATION</scope>
</reference>
<evidence type="ECO:0000256" key="1">
    <source>
        <dbReference type="SAM" id="Phobius"/>
    </source>
</evidence>
<feature type="transmembrane region" description="Helical" evidence="1">
    <location>
        <begin position="27"/>
        <end position="52"/>
    </location>
</feature>
<organism evidence="3 4">
    <name type="scientific">Heterorhabditis bacteriophora</name>
    <name type="common">Entomopathogenic nematode worm</name>
    <dbReference type="NCBI Taxonomy" id="37862"/>
    <lineage>
        <taxon>Eukaryota</taxon>
        <taxon>Metazoa</taxon>
        <taxon>Ecdysozoa</taxon>
        <taxon>Nematoda</taxon>
        <taxon>Chromadorea</taxon>
        <taxon>Rhabditida</taxon>
        <taxon>Rhabditina</taxon>
        <taxon>Rhabditomorpha</taxon>
        <taxon>Strongyloidea</taxon>
        <taxon>Heterorhabditidae</taxon>
        <taxon>Heterorhabditis</taxon>
    </lineage>
</organism>
<keyword evidence="1" id="KW-0472">Membrane</keyword>
<keyword evidence="3" id="KW-1185">Reference proteome</keyword>
<dbReference type="InterPro" id="IPR019430">
    <property type="entry name" value="7TM_GPCR_serpentine_rcpt_Srx"/>
</dbReference>
<feature type="transmembrane region" description="Helical" evidence="1">
    <location>
        <begin position="64"/>
        <end position="87"/>
    </location>
</feature>
<accession>A0A1I7XNG8</accession>